<organism evidence="7 8">
    <name type="scientific">Mycena chlorophos</name>
    <name type="common">Agaric fungus</name>
    <name type="synonym">Agaricus chlorophos</name>
    <dbReference type="NCBI Taxonomy" id="658473"/>
    <lineage>
        <taxon>Eukaryota</taxon>
        <taxon>Fungi</taxon>
        <taxon>Dikarya</taxon>
        <taxon>Basidiomycota</taxon>
        <taxon>Agaricomycotina</taxon>
        <taxon>Agaricomycetes</taxon>
        <taxon>Agaricomycetidae</taxon>
        <taxon>Agaricales</taxon>
        <taxon>Marasmiineae</taxon>
        <taxon>Mycenaceae</taxon>
        <taxon>Mycena</taxon>
    </lineage>
</organism>
<comment type="subcellular location">
    <subcellularLocation>
        <location evidence="1">Golgi apparatus membrane</location>
        <topology evidence="1">Single-pass type II membrane protein</topology>
    </subcellularLocation>
</comment>
<evidence type="ECO:0000256" key="1">
    <source>
        <dbReference type="ARBA" id="ARBA00004323"/>
    </source>
</evidence>
<evidence type="ECO:0000313" key="7">
    <source>
        <dbReference type="EMBL" id="GAT47750.1"/>
    </source>
</evidence>
<comment type="function">
    <text evidence="4">After transfer of sugars to endogenous macromolecular acceptors, the enzyme converts nucleoside diphosphates to nucleoside monophosphates which in turn exit the Golgi lumen in a coupled antiporter reaction, allowing entry of additional nucleotide sugar from the cytosol.</text>
</comment>
<dbReference type="EC" id="3.6.1.42" evidence="5"/>
<gene>
    <name evidence="7" type="ORF">MCHLO_05196</name>
</gene>
<dbReference type="PANTHER" id="PTHR11782">
    <property type="entry name" value="ADENOSINE/GUANOSINE DIPHOSPHATASE"/>
    <property type="match status" value="1"/>
</dbReference>
<comment type="similarity">
    <text evidence="2">Belongs to the GDA1/CD39 NTPase family.</text>
</comment>
<keyword evidence="3" id="KW-0378">Hydrolase</keyword>
<dbReference type="EMBL" id="DF843940">
    <property type="protein sequence ID" value="GAT47750.1"/>
    <property type="molecule type" value="Genomic_DNA"/>
</dbReference>
<dbReference type="Gene3D" id="3.30.420.150">
    <property type="entry name" value="Exopolyphosphatase. Domain 2"/>
    <property type="match status" value="1"/>
</dbReference>
<protein>
    <recommendedName>
        <fullName evidence="5">guanosine-diphosphatase</fullName>
        <ecNumber evidence="5">3.6.1.42</ecNumber>
    </recommendedName>
</protein>
<evidence type="ECO:0000256" key="4">
    <source>
        <dbReference type="ARBA" id="ARBA00037742"/>
    </source>
</evidence>
<keyword evidence="8" id="KW-1185">Reference proteome</keyword>
<evidence type="ECO:0000256" key="6">
    <source>
        <dbReference type="SAM" id="SignalP"/>
    </source>
</evidence>
<proteinExistence type="inferred from homology"/>
<sequence>MLTRLLLASASFLAAWQLCGADVVDQQFVGGEQQVFNVPESVLPTTKYVVVLDASSMNTRLHLYDFAISPSGLPNYKSKKFFRPNDAGLYSYISSWPGPRNVTAGAESLRPLIEHAKKLIPAEVHPETLLVLRASEILHAHPAPWPQRLMQTIHSWLNKTENVPFKLLSDVAQIIERSDHLAYVWAGMNCVLNPEGNRDVAVITMSRFDTQVAFLPQVELSGYQAAPIQLGDKSYPLFRTSLPGTDTTRITSQILKSLVRNRTDEELEQGHMLASGNGVVPVVPNPCFARHNEQYVTLEPDVKVLLKDEDAPANDPVGPYIMSGKGLAEFELCAELVDEHMRRIPLFNETKAAIPPIPETSRVLLTGAFDAILEPALLSPEASLDASELHVTTVRKIADLARLFCLGAAARNSGYTQFLNAYNKLLEERKPSWCLDLTIVHRILVLGYGLDDSREVMFGQKVKGLETTDWTLGVALKAIMDERVEILRE</sequence>
<feature type="chain" id="PRO_5046849306" description="guanosine-diphosphatase" evidence="6">
    <location>
        <begin position="22"/>
        <end position="489"/>
    </location>
</feature>
<dbReference type="Pfam" id="PF01150">
    <property type="entry name" value="GDA1_CD39"/>
    <property type="match status" value="1"/>
</dbReference>
<dbReference type="Proteomes" id="UP000815677">
    <property type="component" value="Unassembled WGS sequence"/>
</dbReference>
<evidence type="ECO:0000313" key="8">
    <source>
        <dbReference type="Proteomes" id="UP000815677"/>
    </source>
</evidence>
<feature type="signal peptide" evidence="6">
    <location>
        <begin position="1"/>
        <end position="21"/>
    </location>
</feature>
<dbReference type="InterPro" id="IPR000407">
    <property type="entry name" value="GDA1_CD39_NTPase"/>
</dbReference>
<dbReference type="PANTHER" id="PTHR11782:SF83">
    <property type="entry name" value="GUANOSINE-DIPHOSPHATASE"/>
    <property type="match status" value="1"/>
</dbReference>
<keyword evidence="6" id="KW-0732">Signal</keyword>
<evidence type="ECO:0000256" key="3">
    <source>
        <dbReference type="ARBA" id="ARBA00022801"/>
    </source>
</evidence>
<dbReference type="Gene3D" id="3.30.420.40">
    <property type="match status" value="1"/>
</dbReference>
<evidence type="ECO:0000256" key="5">
    <source>
        <dbReference type="ARBA" id="ARBA00038903"/>
    </source>
</evidence>
<accession>A0ABQ0L9A7</accession>
<name>A0ABQ0L9A7_MYCCL</name>
<evidence type="ECO:0000256" key="2">
    <source>
        <dbReference type="ARBA" id="ARBA00009283"/>
    </source>
</evidence>
<reference evidence="7" key="1">
    <citation type="submission" date="2014-09" db="EMBL/GenBank/DDBJ databases">
        <title>Genome sequence of the luminous mushroom Mycena chlorophos for searching fungal bioluminescence genes.</title>
        <authorList>
            <person name="Tanaka Y."/>
            <person name="Kasuga D."/>
            <person name="Oba Y."/>
            <person name="Hase S."/>
            <person name="Sato K."/>
            <person name="Oba Y."/>
            <person name="Sakakibara Y."/>
        </authorList>
    </citation>
    <scope>NUCLEOTIDE SEQUENCE</scope>
</reference>